<organism evidence="8 9">
    <name type="scientific">Frondihabitans cladoniiphilus</name>
    <dbReference type="NCBI Taxonomy" id="715785"/>
    <lineage>
        <taxon>Bacteria</taxon>
        <taxon>Bacillati</taxon>
        <taxon>Actinomycetota</taxon>
        <taxon>Actinomycetes</taxon>
        <taxon>Micrococcales</taxon>
        <taxon>Microbacteriaceae</taxon>
        <taxon>Frondihabitans</taxon>
    </lineage>
</organism>
<keyword evidence="3" id="KW-0285">Flavoprotein</keyword>
<dbReference type="RefSeq" id="WP_345372015.1">
    <property type="nucleotide sequence ID" value="NZ_BAABLM010000001.1"/>
</dbReference>
<comment type="similarity">
    <text evidence="2">Belongs to the GMC oxidoreductase family.</text>
</comment>
<dbReference type="PANTHER" id="PTHR42784">
    <property type="entry name" value="PYRANOSE 2-OXIDASE"/>
    <property type="match status" value="1"/>
</dbReference>
<evidence type="ECO:0000313" key="9">
    <source>
        <dbReference type="Proteomes" id="UP001501295"/>
    </source>
</evidence>
<dbReference type="PANTHER" id="PTHR42784:SF1">
    <property type="entry name" value="PYRANOSE 2-OXIDASE"/>
    <property type="match status" value="1"/>
</dbReference>
<evidence type="ECO:0000313" key="8">
    <source>
        <dbReference type="EMBL" id="GAA4664197.1"/>
    </source>
</evidence>
<sequence length="500" mass="52530">MTDADVLVIGGGLIGAVLLQRLREQERGARILVVDAGPAIGPVPGEHLHGVRDPELHRVYNARVGLGNQALYVGAASSPPLPQGVTRAAGGIYELTAFGEEAASFPGGAVAWNAGGMGVHWTAATPTPTGAEIPSFLPRAEWDSDVETARRLLLVDDDPYGPDPLRTAVTAALDIEFPVTADTDRPVQPMPMAVTATASGVLLRSGPSRVFPASVDGSDPLVERRAETLCVRLLHEAGRVTGAVLRHVPSGDETLVTADRVVVACDAVRTPQLLWASGIRPAALGGNLNEHAFLTGRLRVDLDRLGLSVDDLTPRREGEWCIGSYWIPRSGDHQPYQGQIMAAPIFDEATGVVEGCTVSLSWYVPLAGSPANRIDFSDDATDAAGLPRATVHFERTPADRAAIARGRAAQARAGRALGDYDPVAHSVLLEPGASLHYTGTTRIGPAGDDTSVCDEDARVRSFDNLWLAGNGVVPTALTANSTLTAAALAVRTARAVARAR</sequence>
<reference evidence="9" key="1">
    <citation type="journal article" date="2019" name="Int. J. Syst. Evol. Microbiol.">
        <title>The Global Catalogue of Microorganisms (GCM) 10K type strain sequencing project: providing services to taxonomists for standard genome sequencing and annotation.</title>
        <authorList>
            <consortium name="The Broad Institute Genomics Platform"/>
            <consortium name="The Broad Institute Genome Sequencing Center for Infectious Disease"/>
            <person name="Wu L."/>
            <person name="Ma J."/>
        </authorList>
    </citation>
    <scope>NUCLEOTIDE SEQUENCE [LARGE SCALE GENOMIC DNA]</scope>
    <source>
        <strain evidence="9">JCM 18956</strain>
    </source>
</reference>
<dbReference type="SUPFAM" id="SSF54373">
    <property type="entry name" value="FAD-linked reductases, C-terminal domain"/>
    <property type="match status" value="1"/>
</dbReference>
<name>A0ABP8VI04_9MICO</name>
<feature type="domain" description="Glucose-methanol-choline oxidoreductase N-terminal" evidence="6">
    <location>
        <begin position="228"/>
        <end position="292"/>
    </location>
</feature>
<evidence type="ECO:0000256" key="3">
    <source>
        <dbReference type="ARBA" id="ARBA00022630"/>
    </source>
</evidence>
<dbReference type="Proteomes" id="UP001501295">
    <property type="component" value="Unassembled WGS sequence"/>
</dbReference>
<dbReference type="InterPro" id="IPR051473">
    <property type="entry name" value="P2Ox-like"/>
</dbReference>
<evidence type="ECO:0000259" key="7">
    <source>
        <dbReference type="Pfam" id="PF05199"/>
    </source>
</evidence>
<keyword evidence="9" id="KW-1185">Reference proteome</keyword>
<protein>
    <submittedName>
        <fullName evidence="8">GMC family oxidoreductase</fullName>
    </submittedName>
</protein>
<comment type="caution">
    <text evidence="8">The sequence shown here is derived from an EMBL/GenBank/DDBJ whole genome shotgun (WGS) entry which is preliminary data.</text>
</comment>
<evidence type="ECO:0000256" key="1">
    <source>
        <dbReference type="ARBA" id="ARBA00001974"/>
    </source>
</evidence>
<dbReference type="EMBL" id="BAABLM010000001">
    <property type="protein sequence ID" value="GAA4664197.1"/>
    <property type="molecule type" value="Genomic_DNA"/>
</dbReference>
<proteinExistence type="inferred from homology"/>
<dbReference type="Gene3D" id="3.50.50.60">
    <property type="entry name" value="FAD/NAD(P)-binding domain"/>
    <property type="match status" value="2"/>
</dbReference>
<evidence type="ECO:0000259" key="6">
    <source>
        <dbReference type="Pfam" id="PF00732"/>
    </source>
</evidence>
<evidence type="ECO:0000256" key="4">
    <source>
        <dbReference type="ARBA" id="ARBA00022827"/>
    </source>
</evidence>
<keyword evidence="5" id="KW-0560">Oxidoreductase</keyword>
<dbReference type="SUPFAM" id="SSF51905">
    <property type="entry name" value="FAD/NAD(P)-binding domain"/>
    <property type="match status" value="1"/>
</dbReference>
<evidence type="ECO:0000256" key="5">
    <source>
        <dbReference type="ARBA" id="ARBA00023002"/>
    </source>
</evidence>
<dbReference type="Pfam" id="PF00732">
    <property type="entry name" value="GMC_oxred_N"/>
    <property type="match status" value="1"/>
</dbReference>
<dbReference type="InterPro" id="IPR036188">
    <property type="entry name" value="FAD/NAD-bd_sf"/>
</dbReference>
<dbReference type="Gene3D" id="3.30.560.10">
    <property type="entry name" value="Glucose Oxidase, domain 3"/>
    <property type="match status" value="1"/>
</dbReference>
<keyword evidence="4" id="KW-0274">FAD</keyword>
<feature type="domain" description="Glucose-methanol-choline oxidoreductase C-terminal" evidence="7">
    <location>
        <begin position="372"/>
        <end position="489"/>
    </location>
</feature>
<evidence type="ECO:0000256" key="2">
    <source>
        <dbReference type="ARBA" id="ARBA00010790"/>
    </source>
</evidence>
<dbReference type="InterPro" id="IPR007867">
    <property type="entry name" value="GMC_OxRtase_C"/>
</dbReference>
<gene>
    <name evidence="8" type="ORF">GCM10025780_01240</name>
</gene>
<dbReference type="Pfam" id="PF05199">
    <property type="entry name" value="GMC_oxred_C"/>
    <property type="match status" value="1"/>
</dbReference>
<dbReference type="InterPro" id="IPR000172">
    <property type="entry name" value="GMC_OxRdtase_N"/>
</dbReference>
<comment type="cofactor">
    <cofactor evidence="1">
        <name>FAD</name>
        <dbReference type="ChEBI" id="CHEBI:57692"/>
    </cofactor>
</comment>
<accession>A0ABP8VI04</accession>